<evidence type="ECO:0000313" key="4">
    <source>
        <dbReference type="Proteomes" id="UP000324222"/>
    </source>
</evidence>
<evidence type="ECO:0000313" key="3">
    <source>
        <dbReference type="EMBL" id="MPC77120.1"/>
    </source>
</evidence>
<reference evidence="3 4" key="1">
    <citation type="submission" date="2019-05" db="EMBL/GenBank/DDBJ databases">
        <title>Another draft genome of Portunus trituberculatus and its Hox gene families provides insights of decapod evolution.</title>
        <authorList>
            <person name="Jeong J.-H."/>
            <person name="Song I."/>
            <person name="Kim S."/>
            <person name="Choi T."/>
            <person name="Kim D."/>
            <person name="Ryu S."/>
            <person name="Kim W."/>
        </authorList>
    </citation>
    <scope>NUCLEOTIDE SEQUENCE [LARGE SCALE GENOMIC DNA]</scope>
    <source>
        <tissue evidence="3">Muscle</tissue>
    </source>
</reference>
<feature type="region of interest" description="Disordered" evidence="1">
    <location>
        <begin position="48"/>
        <end position="80"/>
    </location>
</feature>
<evidence type="ECO:0000256" key="1">
    <source>
        <dbReference type="SAM" id="MobiDB-lite"/>
    </source>
</evidence>
<accession>A0A5B7HXB8</accession>
<keyword evidence="4" id="KW-1185">Reference proteome</keyword>
<name>A0A5B7HXB8_PORTR</name>
<feature type="signal peptide" evidence="2">
    <location>
        <begin position="1"/>
        <end position="20"/>
    </location>
</feature>
<dbReference type="AlphaFoldDB" id="A0A5B7HXB8"/>
<keyword evidence="2" id="KW-0732">Signal</keyword>
<evidence type="ECO:0000256" key="2">
    <source>
        <dbReference type="SAM" id="SignalP"/>
    </source>
</evidence>
<dbReference type="EMBL" id="VSRR010045037">
    <property type="protein sequence ID" value="MPC77120.1"/>
    <property type="molecule type" value="Genomic_DNA"/>
</dbReference>
<comment type="caution">
    <text evidence="3">The sequence shown here is derived from an EMBL/GenBank/DDBJ whole genome shotgun (WGS) entry which is preliminary data.</text>
</comment>
<dbReference type="Proteomes" id="UP000324222">
    <property type="component" value="Unassembled WGS sequence"/>
</dbReference>
<protein>
    <submittedName>
        <fullName evidence="3">Uncharacterized protein</fullName>
    </submittedName>
</protein>
<gene>
    <name evidence="3" type="ORF">E2C01_071565</name>
</gene>
<feature type="chain" id="PRO_5022715878" evidence="2">
    <location>
        <begin position="21"/>
        <end position="231"/>
    </location>
</feature>
<feature type="compositionally biased region" description="Polar residues" evidence="1">
    <location>
        <begin position="70"/>
        <end position="80"/>
    </location>
</feature>
<sequence length="231" mass="25203">MRGVAVLVVVVACMVSDCSASSIKTTRQEATSKTSYGAKLYTHTNDEYKNSLQGSENVEAGKENEITEEQPPQSDETQNSAALFGMGSSTTTESPHKCTAKYPEGGAMYPIYDSSFLNLFGITTPGNNIDTIDEYKNTNVKITEKTDQLKTDTGRKCIGGNIQCKIDDTEKKGGDKMKIVVNNMGSNNTSIAITQLLQRVKELSKECNKTHPSCRLCQSCFESKLKNDPAL</sequence>
<organism evidence="3 4">
    <name type="scientific">Portunus trituberculatus</name>
    <name type="common">Swimming crab</name>
    <name type="synonym">Neptunus trituberculatus</name>
    <dbReference type="NCBI Taxonomy" id="210409"/>
    <lineage>
        <taxon>Eukaryota</taxon>
        <taxon>Metazoa</taxon>
        <taxon>Ecdysozoa</taxon>
        <taxon>Arthropoda</taxon>
        <taxon>Crustacea</taxon>
        <taxon>Multicrustacea</taxon>
        <taxon>Malacostraca</taxon>
        <taxon>Eumalacostraca</taxon>
        <taxon>Eucarida</taxon>
        <taxon>Decapoda</taxon>
        <taxon>Pleocyemata</taxon>
        <taxon>Brachyura</taxon>
        <taxon>Eubrachyura</taxon>
        <taxon>Portunoidea</taxon>
        <taxon>Portunidae</taxon>
        <taxon>Portuninae</taxon>
        <taxon>Portunus</taxon>
    </lineage>
</organism>
<proteinExistence type="predicted"/>